<comment type="caution">
    <text evidence="7">The sequence shown here is derived from an EMBL/GenBank/DDBJ whole genome shotgun (WGS) entry which is preliminary data.</text>
</comment>
<dbReference type="RefSeq" id="WP_128519514.1">
    <property type="nucleotide sequence ID" value="NZ_CAUWBR010000036.1"/>
</dbReference>
<dbReference type="EMBL" id="RJQC01000001">
    <property type="protein sequence ID" value="RNM31355.1"/>
    <property type="molecule type" value="Genomic_DNA"/>
</dbReference>
<feature type="binding site" evidence="6">
    <location>
        <position position="77"/>
    </location>
    <ligand>
        <name>S-adenosyl-L-methionine</name>
        <dbReference type="ChEBI" id="CHEBI:59789"/>
    </ligand>
</feature>
<evidence type="ECO:0000256" key="4">
    <source>
        <dbReference type="ARBA" id="ARBA00022679"/>
    </source>
</evidence>
<evidence type="ECO:0000256" key="6">
    <source>
        <dbReference type="HAMAP-Rule" id="MF_01007"/>
    </source>
</evidence>
<dbReference type="SUPFAM" id="SSF81799">
    <property type="entry name" value="Putative methyltransferase TM0872, insert domain"/>
    <property type="match status" value="1"/>
</dbReference>
<keyword evidence="8" id="KW-1185">Reference proteome</keyword>
<feature type="binding site" evidence="6">
    <location>
        <position position="105"/>
    </location>
    <ligand>
        <name>S-adenosyl-L-methionine</name>
        <dbReference type="ChEBI" id="CHEBI:59789"/>
    </ligand>
</feature>
<protein>
    <recommendedName>
        <fullName evidence="6">Ribosomal RNA small subunit methyltransferase H</fullName>
        <ecNumber evidence="6">2.1.1.199</ecNumber>
    </recommendedName>
    <alternativeName>
        <fullName evidence="6">16S rRNA m(4)C1402 methyltransferase</fullName>
    </alternativeName>
    <alternativeName>
        <fullName evidence="6">rRNA (cytosine-N(4)-)-methyltransferase RsmH</fullName>
    </alternativeName>
</protein>
<comment type="similarity">
    <text evidence="1 6">Belongs to the methyltransferase superfamily. RsmH family.</text>
</comment>
<evidence type="ECO:0000256" key="1">
    <source>
        <dbReference type="ARBA" id="ARBA00010396"/>
    </source>
</evidence>
<dbReference type="Gene3D" id="3.40.50.150">
    <property type="entry name" value="Vaccinia Virus protein VP39"/>
    <property type="match status" value="1"/>
</dbReference>
<dbReference type="NCBIfam" id="TIGR00006">
    <property type="entry name" value="16S rRNA (cytosine(1402)-N(4))-methyltransferase RsmH"/>
    <property type="match status" value="1"/>
</dbReference>
<accession>A0A3N0I2W2</accession>
<dbReference type="InterPro" id="IPR002903">
    <property type="entry name" value="RsmH"/>
</dbReference>
<dbReference type="PANTHER" id="PTHR11265:SF0">
    <property type="entry name" value="12S RRNA N4-METHYLCYTIDINE METHYLTRANSFERASE"/>
    <property type="match status" value="1"/>
</dbReference>
<dbReference type="SUPFAM" id="SSF53335">
    <property type="entry name" value="S-adenosyl-L-methionine-dependent methyltransferases"/>
    <property type="match status" value="1"/>
</dbReference>
<dbReference type="GO" id="GO:0005737">
    <property type="term" value="C:cytoplasm"/>
    <property type="evidence" value="ECO:0007669"/>
    <property type="project" value="UniProtKB-SubCell"/>
</dbReference>
<dbReference type="AlphaFoldDB" id="A0A3N0I2W2"/>
<keyword evidence="5 6" id="KW-0949">S-adenosyl-L-methionine</keyword>
<comment type="catalytic activity">
    <reaction evidence="6">
        <text>cytidine(1402) in 16S rRNA + S-adenosyl-L-methionine = N(4)-methylcytidine(1402) in 16S rRNA + S-adenosyl-L-homocysteine + H(+)</text>
        <dbReference type="Rhea" id="RHEA:42928"/>
        <dbReference type="Rhea" id="RHEA-COMP:10286"/>
        <dbReference type="Rhea" id="RHEA-COMP:10287"/>
        <dbReference type="ChEBI" id="CHEBI:15378"/>
        <dbReference type="ChEBI" id="CHEBI:57856"/>
        <dbReference type="ChEBI" id="CHEBI:59789"/>
        <dbReference type="ChEBI" id="CHEBI:74506"/>
        <dbReference type="ChEBI" id="CHEBI:82748"/>
        <dbReference type="EC" id="2.1.1.199"/>
    </reaction>
</comment>
<keyword evidence="2 6" id="KW-0698">rRNA processing</keyword>
<dbReference type="InterPro" id="IPR023397">
    <property type="entry name" value="SAM-dep_MeTrfase_MraW_recog"/>
</dbReference>
<comment type="subcellular location">
    <subcellularLocation>
        <location evidence="6">Cytoplasm</location>
    </subcellularLocation>
</comment>
<keyword evidence="4 6" id="KW-0808">Transferase</keyword>
<organism evidence="7 8">
    <name type="scientific">Absicoccus porci</name>
    <dbReference type="NCBI Taxonomy" id="2486576"/>
    <lineage>
        <taxon>Bacteria</taxon>
        <taxon>Bacillati</taxon>
        <taxon>Bacillota</taxon>
        <taxon>Erysipelotrichia</taxon>
        <taxon>Erysipelotrichales</taxon>
        <taxon>Erysipelotrichaceae</taxon>
        <taxon>Absicoccus</taxon>
    </lineage>
</organism>
<feature type="binding site" evidence="6">
    <location>
        <position position="98"/>
    </location>
    <ligand>
        <name>S-adenosyl-L-methionine</name>
        <dbReference type="ChEBI" id="CHEBI:59789"/>
    </ligand>
</feature>
<dbReference type="InterPro" id="IPR029063">
    <property type="entry name" value="SAM-dependent_MTases_sf"/>
</dbReference>
<name>A0A3N0I2W2_9FIRM</name>
<dbReference type="OrthoDB" id="9806637at2"/>
<proteinExistence type="inferred from homology"/>
<dbReference type="PANTHER" id="PTHR11265">
    <property type="entry name" value="S-ADENOSYL-METHYLTRANSFERASE MRAW"/>
    <property type="match status" value="1"/>
</dbReference>
<sequence length="315" mass="35736">MEHKSVLLKESIEMLQIKDDGIYVDCTLGRGGHSSEILKRCTKGHLYALDCDQSAIDESTKRLSGIGSNFTCIHTPFERLSQVLDEQGVSEVDGIIMDLGVSSPQFDDGSRGFSYRYDARLDMRMDQSQELDAWTVVNTYSQEELTGLLKSFGQEPFAHKIAQQIVQTRRKHPIDTTFQLVDVIKESLPQKVLNKKGHPAKRTFQAIRMEVNGELPQLESALHQGLHRLAVGGRLCVITFHSLEDRMVKQTFKQVATPPKVNRRLPVIGEERLEYRLINRKPILASEAELAENNRAHSAKLRGIERLRNFENEAK</sequence>
<evidence type="ECO:0000256" key="5">
    <source>
        <dbReference type="ARBA" id="ARBA00022691"/>
    </source>
</evidence>
<dbReference type="Gene3D" id="1.10.150.170">
    <property type="entry name" value="Putative methyltransferase TM0872, insert domain"/>
    <property type="match status" value="1"/>
</dbReference>
<dbReference type="PIRSF" id="PIRSF004486">
    <property type="entry name" value="MraW"/>
    <property type="match status" value="1"/>
</dbReference>
<evidence type="ECO:0000313" key="7">
    <source>
        <dbReference type="EMBL" id="RNM31355.1"/>
    </source>
</evidence>
<evidence type="ECO:0000313" key="8">
    <source>
        <dbReference type="Proteomes" id="UP000276568"/>
    </source>
</evidence>
<reference evidence="7 8" key="1">
    <citation type="submission" date="2018-11" db="EMBL/GenBank/DDBJ databases">
        <title>Clostridium sp. nov., a member of the family Erysipelotrichaceae isolated from pig faeces.</title>
        <authorList>
            <person name="Chang Y.-H."/>
        </authorList>
    </citation>
    <scope>NUCLEOTIDE SEQUENCE [LARGE SCALE GENOMIC DNA]</scope>
    <source>
        <strain evidence="7 8">YH-panp20</strain>
    </source>
</reference>
<dbReference type="Pfam" id="PF01795">
    <property type="entry name" value="Methyltransf_5"/>
    <property type="match status" value="1"/>
</dbReference>
<keyword evidence="6" id="KW-0963">Cytoplasm</keyword>
<comment type="function">
    <text evidence="6">Specifically methylates the N4 position of cytidine in position 1402 (C1402) of 16S rRNA.</text>
</comment>
<evidence type="ECO:0000256" key="2">
    <source>
        <dbReference type="ARBA" id="ARBA00022552"/>
    </source>
</evidence>
<dbReference type="GO" id="GO:0071424">
    <property type="term" value="F:rRNA (cytosine-N4-)-methyltransferase activity"/>
    <property type="evidence" value="ECO:0007669"/>
    <property type="project" value="UniProtKB-UniRule"/>
</dbReference>
<dbReference type="HAMAP" id="MF_01007">
    <property type="entry name" value="16SrRNA_methyltr_H"/>
    <property type="match status" value="1"/>
</dbReference>
<feature type="binding site" evidence="6">
    <location>
        <position position="50"/>
    </location>
    <ligand>
        <name>S-adenosyl-L-methionine</name>
        <dbReference type="ChEBI" id="CHEBI:59789"/>
    </ligand>
</feature>
<dbReference type="Proteomes" id="UP000276568">
    <property type="component" value="Unassembled WGS sequence"/>
</dbReference>
<dbReference type="EC" id="2.1.1.199" evidence="6"/>
<evidence type="ECO:0000256" key="3">
    <source>
        <dbReference type="ARBA" id="ARBA00022603"/>
    </source>
</evidence>
<dbReference type="GO" id="GO:0070475">
    <property type="term" value="P:rRNA base methylation"/>
    <property type="evidence" value="ECO:0007669"/>
    <property type="project" value="UniProtKB-UniRule"/>
</dbReference>
<feature type="binding site" evidence="6">
    <location>
        <begin position="31"/>
        <end position="33"/>
    </location>
    <ligand>
        <name>S-adenosyl-L-methionine</name>
        <dbReference type="ChEBI" id="CHEBI:59789"/>
    </ligand>
</feature>
<keyword evidence="3 6" id="KW-0489">Methyltransferase</keyword>
<gene>
    <name evidence="6 7" type="primary">rsmH</name>
    <name evidence="7" type="ORF">EDX97_02000</name>
</gene>